<keyword evidence="2" id="KW-1185">Reference proteome</keyword>
<proteinExistence type="predicted"/>
<sequence length="433" mass="50204">MRPVPDKLVSEPQDPEETDDPTVAEIIKLERKKTMMTKYFQVYKVKENQKIKIASLFLGDKANNWFQGWQVTKPKASWYEFLETLCKRFGELNVSDVVEEFNKLLQEGFVLEYQEKFEELKSLMVKYNPGLFEIYFISSFISGLNEEVRQVVTIFKPDSLLQAFEQAKLQEQSIEAMLRRQRYSRPYSNFNNSRYSFNNIGSSIKPASFVTSINKQVPIAELDRPPSKTIFNDNKKGSGNCLKCVIALQAKEENMGDNEAYWEDELEWEEDFGKVEIAMHALDSSMSASTVKIEGKVDKQSIMILIDSGSTHSFLDFKIDKELRCRMTSKFKCVGFSWSMQGHAFFFNMRLLDLFNMRLLDLGGYDMVLGTNWMRAHNPITFDYENVNVSFKKDRKIIELARVTEERALKLMLGKQLQKMFKKGPTGILTPNL</sequence>
<gene>
    <name evidence="1" type="ORF">MANES_17G028699v8</name>
</gene>
<evidence type="ECO:0000313" key="2">
    <source>
        <dbReference type="Proteomes" id="UP000091857"/>
    </source>
</evidence>
<dbReference type="EMBL" id="CM004403">
    <property type="protein sequence ID" value="KAG8634334.1"/>
    <property type="molecule type" value="Genomic_DNA"/>
</dbReference>
<protein>
    <submittedName>
        <fullName evidence="1">Uncharacterized protein</fullName>
    </submittedName>
</protein>
<comment type="caution">
    <text evidence="1">The sequence shown here is derived from an EMBL/GenBank/DDBJ whole genome shotgun (WGS) entry which is preliminary data.</text>
</comment>
<organism evidence="1 2">
    <name type="scientific">Manihot esculenta</name>
    <name type="common">Cassava</name>
    <name type="synonym">Jatropha manihot</name>
    <dbReference type="NCBI Taxonomy" id="3983"/>
    <lineage>
        <taxon>Eukaryota</taxon>
        <taxon>Viridiplantae</taxon>
        <taxon>Streptophyta</taxon>
        <taxon>Embryophyta</taxon>
        <taxon>Tracheophyta</taxon>
        <taxon>Spermatophyta</taxon>
        <taxon>Magnoliopsida</taxon>
        <taxon>eudicotyledons</taxon>
        <taxon>Gunneridae</taxon>
        <taxon>Pentapetalae</taxon>
        <taxon>rosids</taxon>
        <taxon>fabids</taxon>
        <taxon>Malpighiales</taxon>
        <taxon>Euphorbiaceae</taxon>
        <taxon>Crotonoideae</taxon>
        <taxon>Manihoteae</taxon>
        <taxon>Manihot</taxon>
    </lineage>
</organism>
<name>A0ACB7G378_MANES</name>
<dbReference type="Proteomes" id="UP000091857">
    <property type="component" value="Chromosome 17"/>
</dbReference>
<reference evidence="2" key="1">
    <citation type="journal article" date="2016" name="Nat. Biotechnol.">
        <title>Sequencing wild and cultivated cassava and related species reveals extensive interspecific hybridization and genetic diversity.</title>
        <authorList>
            <person name="Bredeson J.V."/>
            <person name="Lyons J.B."/>
            <person name="Prochnik S.E."/>
            <person name="Wu G.A."/>
            <person name="Ha C.M."/>
            <person name="Edsinger-Gonzales E."/>
            <person name="Grimwood J."/>
            <person name="Schmutz J."/>
            <person name="Rabbi I.Y."/>
            <person name="Egesi C."/>
            <person name="Nauluvula P."/>
            <person name="Lebot V."/>
            <person name="Ndunguru J."/>
            <person name="Mkamilo G."/>
            <person name="Bart R.S."/>
            <person name="Setter T.L."/>
            <person name="Gleadow R.M."/>
            <person name="Kulakow P."/>
            <person name="Ferguson M.E."/>
            <person name="Rounsley S."/>
            <person name="Rokhsar D.S."/>
        </authorList>
    </citation>
    <scope>NUCLEOTIDE SEQUENCE [LARGE SCALE GENOMIC DNA]</scope>
    <source>
        <strain evidence="2">cv. AM560-2</strain>
    </source>
</reference>
<accession>A0ACB7G378</accession>
<evidence type="ECO:0000313" key="1">
    <source>
        <dbReference type="EMBL" id="KAG8634334.1"/>
    </source>
</evidence>